<organism evidence="7 8">
    <name type="scientific">Corynebacterium vitaeruminis DSM 20294</name>
    <dbReference type="NCBI Taxonomy" id="1224164"/>
    <lineage>
        <taxon>Bacteria</taxon>
        <taxon>Bacillati</taxon>
        <taxon>Actinomycetota</taxon>
        <taxon>Actinomycetes</taxon>
        <taxon>Mycobacteriales</taxon>
        <taxon>Corynebacteriaceae</taxon>
        <taxon>Corynebacterium</taxon>
    </lineage>
</organism>
<evidence type="ECO:0000313" key="7">
    <source>
        <dbReference type="EMBL" id="AHI21734.1"/>
    </source>
</evidence>
<dbReference type="PANTHER" id="PTHR30250:SF11">
    <property type="entry name" value="O-ANTIGEN TRANSPORTER-RELATED"/>
    <property type="match status" value="1"/>
</dbReference>
<gene>
    <name evidence="7" type="ORF">B843_01710</name>
</gene>
<feature type="transmembrane region" description="Helical" evidence="6">
    <location>
        <begin position="171"/>
        <end position="193"/>
    </location>
</feature>
<proteinExistence type="predicted"/>
<feature type="transmembrane region" description="Helical" evidence="6">
    <location>
        <begin position="115"/>
        <end position="135"/>
    </location>
</feature>
<keyword evidence="5 6" id="KW-0472">Membrane</keyword>
<feature type="transmembrane region" description="Helical" evidence="6">
    <location>
        <begin position="354"/>
        <end position="376"/>
    </location>
</feature>
<dbReference type="HOGENOM" id="CLU_039164_0_0_11"/>
<feature type="transmembrane region" description="Helical" evidence="6">
    <location>
        <begin position="323"/>
        <end position="347"/>
    </location>
</feature>
<feature type="transmembrane region" description="Helical" evidence="6">
    <location>
        <begin position="34"/>
        <end position="51"/>
    </location>
</feature>
<accession>W5XYG2</accession>
<evidence type="ECO:0000256" key="6">
    <source>
        <dbReference type="SAM" id="Phobius"/>
    </source>
</evidence>
<dbReference type="KEGG" id="cvt:B843_01710"/>
<evidence type="ECO:0000256" key="2">
    <source>
        <dbReference type="ARBA" id="ARBA00022475"/>
    </source>
</evidence>
<evidence type="ECO:0000256" key="4">
    <source>
        <dbReference type="ARBA" id="ARBA00022989"/>
    </source>
</evidence>
<reference evidence="7 8" key="1">
    <citation type="submission" date="2013-02" db="EMBL/GenBank/DDBJ databases">
        <title>The complete genome sequence of Corynebacterium vitaeruminis DSM 20294.</title>
        <authorList>
            <person name="Ruckert C."/>
            <person name="Albersmeier A."/>
            <person name="Kalinowski J."/>
        </authorList>
    </citation>
    <scope>NUCLEOTIDE SEQUENCE [LARGE SCALE GENOMIC DNA]</scope>
    <source>
        <strain evidence="8">ATCC 10234</strain>
    </source>
</reference>
<dbReference type="RefSeq" id="WP_318532833.1">
    <property type="nucleotide sequence ID" value="NZ_CP004353.1"/>
</dbReference>
<dbReference type="eggNOG" id="COG2244">
    <property type="taxonomic scope" value="Bacteria"/>
</dbReference>
<feature type="transmembrane region" description="Helical" evidence="6">
    <location>
        <begin position="382"/>
        <end position="402"/>
    </location>
</feature>
<dbReference type="STRING" id="1224164.B843_01710"/>
<keyword evidence="2" id="KW-1003">Cell membrane</keyword>
<protein>
    <submittedName>
        <fullName evidence="7">Uncharacterized protein</fullName>
    </submittedName>
</protein>
<dbReference type="PATRIC" id="fig|1224164.3.peg.330"/>
<dbReference type="EMBL" id="CP004353">
    <property type="protein sequence ID" value="AHI21734.1"/>
    <property type="molecule type" value="Genomic_DNA"/>
</dbReference>
<comment type="subcellular location">
    <subcellularLocation>
        <location evidence="1">Cell membrane</location>
        <topology evidence="1">Multi-pass membrane protein</topology>
    </subcellularLocation>
</comment>
<feature type="transmembrane region" description="Helical" evidence="6">
    <location>
        <begin position="213"/>
        <end position="232"/>
    </location>
</feature>
<evidence type="ECO:0000313" key="8">
    <source>
        <dbReference type="Proteomes" id="UP000019222"/>
    </source>
</evidence>
<dbReference type="Proteomes" id="UP000019222">
    <property type="component" value="Chromosome"/>
</dbReference>
<name>W5XYG2_9CORY</name>
<feature type="transmembrane region" description="Helical" evidence="6">
    <location>
        <begin position="81"/>
        <end position="103"/>
    </location>
</feature>
<keyword evidence="4 6" id="KW-1133">Transmembrane helix</keyword>
<evidence type="ECO:0000256" key="5">
    <source>
        <dbReference type="ARBA" id="ARBA00023136"/>
    </source>
</evidence>
<dbReference type="PANTHER" id="PTHR30250">
    <property type="entry name" value="PST FAMILY PREDICTED COLANIC ACID TRANSPORTER"/>
    <property type="match status" value="1"/>
</dbReference>
<evidence type="ECO:0000256" key="1">
    <source>
        <dbReference type="ARBA" id="ARBA00004651"/>
    </source>
</evidence>
<feature type="transmembrane region" description="Helical" evidence="6">
    <location>
        <begin position="285"/>
        <end position="311"/>
    </location>
</feature>
<dbReference type="GO" id="GO:0005886">
    <property type="term" value="C:plasma membrane"/>
    <property type="evidence" value="ECO:0007669"/>
    <property type="project" value="UniProtKB-SubCell"/>
</dbReference>
<keyword evidence="8" id="KW-1185">Reference proteome</keyword>
<dbReference type="InterPro" id="IPR050833">
    <property type="entry name" value="Poly_Biosynth_Transport"/>
</dbReference>
<keyword evidence="3 6" id="KW-0812">Transmembrane</keyword>
<evidence type="ECO:0000256" key="3">
    <source>
        <dbReference type="ARBA" id="ARBA00022692"/>
    </source>
</evidence>
<sequence length="406" mass="42292">MTLATLIAGVSGFVVIIVAARAFGADQAMAEEFTAYWGLFFAGTGILTGLTQETTRAVAAHASVSEPPRQHRFPDNAARPFRMSFVIGLITLVVFALAGPVWAPRVITEHQLSGIVLLAVGLGSYAIQAVIAGLLSGNQLWREYAGMISLDSASRMVLSVIAWLLGWKLLAFIVVTVMGAVSWMVIVALSPALRKVLFSLADVPARQFLSRAVTAMAASGATAILITGFPTIVHLTHPDTSAELVTAASVIYAVTLTRAPILVPLQQFQSALIVRFVERRTVRSLLGPLGIVWGVGIVGAGLAALLGPWLMPAILGPDYQAPGWLLGLLTLGAACTASLMVTGAATVAMEAHGLYLLGWVVATLAAIVALACPLPLSVSSWLALTVGPALGLVVHGVGIQLGRAKA</sequence>
<dbReference type="AlphaFoldDB" id="W5XYG2"/>